<protein>
    <submittedName>
        <fullName evidence="1">KGK family protein</fullName>
    </submittedName>
</protein>
<name>A0A1U7GYJ7_9CYAN</name>
<gene>
    <name evidence="1" type="ORF">NIES592_12670</name>
</gene>
<dbReference type="Proteomes" id="UP000186391">
    <property type="component" value="Unassembled WGS sequence"/>
</dbReference>
<dbReference type="InterPro" id="IPR014971">
    <property type="entry name" value="KGK"/>
</dbReference>
<sequence length="112" mass="13397">MNDKWEALNPEDDVLYFRQPLFEDSNHTQLLFELINKIKTASCEGVSLRAFFEEGLDCHVLIPGKKWREGKIRLCVEFCSDDSEKLDKNQQELDTDNYRQFKDFTYYKEFNN</sequence>
<proteinExistence type="predicted"/>
<dbReference type="RefSeq" id="WP_062247421.1">
    <property type="nucleotide sequence ID" value="NZ_MRCA01000006.1"/>
</dbReference>
<dbReference type="OrthoDB" id="454733at2"/>
<reference evidence="1 2" key="1">
    <citation type="submission" date="2016-11" db="EMBL/GenBank/DDBJ databases">
        <title>Draft Genome Sequences of Nine Cyanobacterial Strains from Diverse Habitats.</title>
        <authorList>
            <person name="Zhu T."/>
            <person name="Hou S."/>
            <person name="Lu X."/>
            <person name="Hess W.R."/>
        </authorList>
    </citation>
    <scope>NUCLEOTIDE SEQUENCE [LARGE SCALE GENOMIC DNA]</scope>
    <source>
        <strain evidence="1 2">NIES-592</strain>
    </source>
</reference>
<comment type="caution">
    <text evidence="1">The sequence shown here is derived from an EMBL/GenBank/DDBJ whole genome shotgun (WGS) entry which is preliminary data.</text>
</comment>
<dbReference type="AlphaFoldDB" id="A0A1U7GYJ7"/>
<dbReference type="EMBL" id="MRCA01000006">
    <property type="protein sequence ID" value="OKH13494.1"/>
    <property type="molecule type" value="Genomic_DNA"/>
</dbReference>
<evidence type="ECO:0000313" key="1">
    <source>
        <dbReference type="EMBL" id="OKH13494.1"/>
    </source>
</evidence>
<accession>A0A1U7GYJ7</accession>
<evidence type="ECO:0000313" key="2">
    <source>
        <dbReference type="Proteomes" id="UP000186391"/>
    </source>
</evidence>
<organism evidence="1 2">
    <name type="scientific">Fischerella major NIES-592</name>
    <dbReference type="NCBI Taxonomy" id="210994"/>
    <lineage>
        <taxon>Bacteria</taxon>
        <taxon>Bacillati</taxon>
        <taxon>Cyanobacteriota</taxon>
        <taxon>Cyanophyceae</taxon>
        <taxon>Nostocales</taxon>
        <taxon>Hapalosiphonaceae</taxon>
        <taxon>Fischerella</taxon>
    </lineage>
</organism>
<keyword evidence="2" id="KW-1185">Reference proteome</keyword>
<dbReference type="Pfam" id="PF08872">
    <property type="entry name" value="KGK"/>
    <property type="match status" value="1"/>
</dbReference>